<dbReference type="InterPro" id="IPR022742">
    <property type="entry name" value="Hydrolase_4"/>
</dbReference>
<dbReference type="GO" id="GO:0016787">
    <property type="term" value="F:hydrolase activity"/>
    <property type="evidence" value="ECO:0007669"/>
    <property type="project" value="UniProtKB-KW"/>
</dbReference>
<keyword evidence="1" id="KW-1133">Transmembrane helix</keyword>
<reference evidence="3" key="1">
    <citation type="submission" date="2020-10" db="EMBL/GenBank/DDBJ databases">
        <authorList>
            <person name="Gilroy R."/>
        </authorList>
    </citation>
    <scope>NUCLEOTIDE SEQUENCE</scope>
    <source>
        <strain evidence="3">ChiSjej5B23-6657</strain>
    </source>
</reference>
<evidence type="ECO:0000259" key="2">
    <source>
        <dbReference type="Pfam" id="PF12146"/>
    </source>
</evidence>
<proteinExistence type="predicted"/>
<gene>
    <name evidence="3" type="ORF">IAA55_02700</name>
</gene>
<organism evidence="3 4">
    <name type="scientific">Candidatus Pullilachnospira gallistercoris</name>
    <dbReference type="NCBI Taxonomy" id="2840911"/>
    <lineage>
        <taxon>Bacteria</taxon>
        <taxon>Bacillati</taxon>
        <taxon>Bacillota</taxon>
        <taxon>Clostridia</taxon>
        <taxon>Lachnospirales</taxon>
        <taxon>Lachnospiraceae</taxon>
        <taxon>Lachnospiraceae incertae sedis</taxon>
        <taxon>Candidatus Pullilachnospira</taxon>
    </lineage>
</organism>
<evidence type="ECO:0000313" key="4">
    <source>
        <dbReference type="Proteomes" id="UP000823912"/>
    </source>
</evidence>
<keyword evidence="1" id="KW-0812">Transmembrane</keyword>
<keyword evidence="3" id="KW-0378">Hydrolase</keyword>
<dbReference type="AlphaFoldDB" id="A0A9D1JAC4"/>
<protein>
    <submittedName>
        <fullName evidence="3">Alpha/beta fold hydrolase</fullName>
    </submittedName>
</protein>
<dbReference type="SUPFAM" id="SSF53474">
    <property type="entry name" value="alpha/beta-Hydrolases"/>
    <property type="match status" value="1"/>
</dbReference>
<evidence type="ECO:0000256" key="1">
    <source>
        <dbReference type="SAM" id="Phobius"/>
    </source>
</evidence>
<dbReference type="PANTHER" id="PTHR22946">
    <property type="entry name" value="DIENELACTONE HYDROLASE DOMAIN-CONTAINING PROTEIN-RELATED"/>
    <property type="match status" value="1"/>
</dbReference>
<sequence length="299" mass="32982">MKKRGKFIAIGLLILLLVLAGIVFFGWKLGKGPLAYLKYDTFHLGEVVYGITEEEVFCQNGPNRIVGTLYRPEERTGQQGIVILAHGLNGTAEDNRIYARILAEAGIAVYAFDFCGGSNNGKSDGNTTSMSVKTEMTDLDCVVEKVKSWDWVDPENVVLMGESLGGLVSSLTAAQREDIRALVLFYPAFSLQDNMHTLFGSSANIPDTFSFMGMELGRTFGEDLWDLDAYARIEAYTGEVLIVHGTKDATVPYGYSKRACNHFPHARLCGIRGADHGFVNDDALEAMSETYAFLREQMQ</sequence>
<comment type="caution">
    <text evidence="3">The sequence shown here is derived from an EMBL/GenBank/DDBJ whole genome shotgun (WGS) entry which is preliminary data.</text>
</comment>
<dbReference type="InterPro" id="IPR050261">
    <property type="entry name" value="FrsA_esterase"/>
</dbReference>
<dbReference type="Gene3D" id="3.40.50.1820">
    <property type="entry name" value="alpha/beta hydrolase"/>
    <property type="match status" value="1"/>
</dbReference>
<dbReference type="InterPro" id="IPR029058">
    <property type="entry name" value="AB_hydrolase_fold"/>
</dbReference>
<reference evidence="3" key="2">
    <citation type="journal article" date="2021" name="PeerJ">
        <title>Extensive microbial diversity within the chicken gut microbiome revealed by metagenomics and culture.</title>
        <authorList>
            <person name="Gilroy R."/>
            <person name="Ravi A."/>
            <person name="Getino M."/>
            <person name="Pursley I."/>
            <person name="Horton D.L."/>
            <person name="Alikhan N.F."/>
            <person name="Baker D."/>
            <person name="Gharbi K."/>
            <person name="Hall N."/>
            <person name="Watson M."/>
            <person name="Adriaenssens E.M."/>
            <person name="Foster-Nyarko E."/>
            <person name="Jarju S."/>
            <person name="Secka A."/>
            <person name="Antonio M."/>
            <person name="Oren A."/>
            <person name="Chaudhuri R.R."/>
            <person name="La Ragione R."/>
            <person name="Hildebrand F."/>
            <person name="Pallen M.J."/>
        </authorList>
    </citation>
    <scope>NUCLEOTIDE SEQUENCE</scope>
    <source>
        <strain evidence="3">ChiSjej5B23-6657</strain>
    </source>
</reference>
<keyword evidence="1" id="KW-0472">Membrane</keyword>
<dbReference type="EMBL" id="DVHM01000045">
    <property type="protein sequence ID" value="HIR70173.1"/>
    <property type="molecule type" value="Genomic_DNA"/>
</dbReference>
<dbReference type="Proteomes" id="UP000823912">
    <property type="component" value="Unassembled WGS sequence"/>
</dbReference>
<name>A0A9D1JAC4_9FIRM</name>
<dbReference type="Pfam" id="PF12146">
    <property type="entry name" value="Hydrolase_4"/>
    <property type="match status" value="1"/>
</dbReference>
<feature type="transmembrane region" description="Helical" evidence="1">
    <location>
        <begin position="7"/>
        <end position="27"/>
    </location>
</feature>
<feature type="domain" description="Serine aminopeptidase S33" evidence="2">
    <location>
        <begin position="79"/>
        <end position="196"/>
    </location>
</feature>
<evidence type="ECO:0000313" key="3">
    <source>
        <dbReference type="EMBL" id="HIR70173.1"/>
    </source>
</evidence>
<accession>A0A9D1JAC4</accession>